<dbReference type="Pfam" id="PF01497">
    <property type="entry name" value="Peripla_BP_2"/>
    <property type="match status" value="1"/>
</dbReference>
<proteinExistence type="inferred from homology"/>
<reference evidence="8 9" key="1">
    <citation type="submission" date="2020-08" db="EMBL/GenBank/DDBJ databases">
        <title>Cohnella phylogeny.</title>
        <authorList>
            <person name="Dunlap C."/>
        </authorList>
    </citation>
    <scope>NUCLEOTIDE SEQUENCE [LARGE SCALE GENOMIC DNA]</scope>
    <source>
        <strain evidence="8 9">DSM 25239</strain>
    </source>
</reference>
<dbReference type="RefSeq" id="WP_185137703.1">
    <property type="nucleotide sequence ID" value="NZ_JACJVR010000079.1"/>
</dbReference>
<dbReference type="EMBL" id="JACJVR010000079">
    <property type="protein sequence ID" value="MBB6693718.1"/>
    <property type="molecule type" value="Genomic_DNA"/>
</dbReference>
<keyword evidence="3" id="KW-0813">Transport</keyword>
<feature type="compositionally biased region" description="Low complexity" evidence="5">
    <location>
        <begin position="32"/>
        <end position="62"/>
    </location>
</feature>
<comment type="similarity">
    <text evidence="2">Belongs to the bacterial solute-binding protein 8 family.</text>
</comment>
<evidence type="ECO:0000256" key="6">
    <source>
        <dbReference type="SAM" id="SignalP"/>
    </source>
</evidence>
<dbReference type="Gene3D" id="3.40.50.1980">
    <property type="entry name" value="Nitrogenase molybdenum iron protein domain"/>
    <property type="match status" value="2"/>
</dbReference>
<dbReference type="PANTHER" id="PTHR30532">
    <property type="entry name" value="IRON III DICITRATE-BINDING PERIPLASMIC PROTEIN"/>
    <property type="match status" value="1"/>
</dbReference>
<dbReference type="SUPFAM" id="SSF53807">
    <property type="entry name" value="Helical backbone' metal receptor"/>
    <property type="match status" value="1"/>
</dbReference>
<evidence type="ECO:0000256" key="1">
    <source>
        <dbReference type="ARBA" id="ARBA00004196"/>
    </source>
</evidence>
<dbReference type="Proteomes" id="UP000553776">
    <property type="component" value="Unassembled WGS sequence"/>
</dbReference>
<organism evidence="8 9">
    <name type="scientific">Cohnella xylanilytica</name>
    <dbReference type="NCBI Taxonomy" id="557555"/>
    <lineage>
        <taxon>Bacteria</taxon>
        <taxon>Bacillati</taxon>
        <taxon>Bacillota</taxon>
        <taxon>Bacilli</taxon>
        <taxon>Bacillales</taxon>
        <taxon>Paenibacillaceae</taxon>
        <taxon>Cohnella</taxon>
    </lineage>
</organism>
<gene>
    <name evidence="8" type="ORF">H7B90_20180</name>
</gene>
<evidence type="ECO:0000256" key="4">
    <source>
        <dbReference type="ARBA" id="ARBA00022729"/>
    </source>
</evidence>
<dbReference type="GO" id="GO:1901678">
    <property type="term" value="P:iron coordination entity transport"/>
    <property type="evidence" value="ECO:0007669"/>
    <property type="project" value="UniProtKB-ARBA"/>
</dbReference>
<feature type="chain" id="PRO_5038810044" evidence="6">
    <location>
        <begin position="23"/>
        <end position="332"/>
    </location>
</feature>
<dbReference type="PANTHER" id="PTHR30532:SF26">
    <property type="entry name" value="IRON(3+)-HYDROXAMATE-BINDING PROTEIN FHUD"/>
    <property type="match status" value="1"/>
</dbReference>
<comment type="caution">
    <text evidence="8">The sequence shown here is derived from an EMBL/GenBank/DDBJ whole genome shotgun (WGS) entry which is preliminary data.</text>
</comment>
<dbReference type="AlphaFoldDB" id="A0A841U3K3"/>
<feature type="region of interest" description="Disordered" evidence="5">
    <location>
        <begin position="30"/>
        <end position="65"/>
    </location>
</feature>
<evidence type="ECO:0000313" key="8">
    <source>
        <dbReference type="EMBL" id="MBB6693718.1"/>
    </source>
</evidence>
<dbReference type="PROSITE" id="PS51257">
    <property type="entry name" value="PROKAR_LIPOPROTEIN"/>
    <property type="match status" value="1"/>
</dbReference>
<sequence length="332" mass="35674">MKTKKSPLVLTLMLVLALAVTACGGKADTNNSGASAGESASPSASSSAGASPSASASASEAATKTYKDGLDREVEVPTHPERVVALSNVGELLSLGVKPAGTLNYYLDKYKNGDALSGVASVGDQEADVEKVTAADPDLIIVSSYFKPELIESLQKIAPTVATPWGQPPLTQLNVLAGLLGKETEEKAWIEKYNAKAAEVKEKIRPKVAEGSTAVVLQFWNKAIYQHATNVFQPLFEGVGFVPTEKEEAVEKSAEISEEGVIDYAGDADYLFILVDGQPDKDRYEELKKTAWKNLKAVKNDRVVLVDSARWNDYSTAAMEWILEDLETQFGQ</sequence>
<evidence type="ECO:0000259" key="7">
    <source>
        <dbReference type="PROSITE" id="PS50983"/>
    </source>
</evidence>
<evidence type="ECO:0000256" key="3">
    <source>
        <dbReference type="ARBA" id="ARBA00022448"/>
    </source>
</evidence>
<accession>A0A841U3K3</accession>
<evidence type="ECO:0000256" key="2">
    <source>
        <dbReference type="ARBA" id="ARBA00008814"/>
    </source>
</evidence>
<dbReference type="PROSITE" id="PS50983">
    <property type="entry name" value="FE_B12_PBP"/>
    <property type="match status" value="1"/>
</dbReference>
<protein>
    <submittedName>
        <fullName evidence="8">ABC transporter substrate-binding protein</fullName>
    </submittedName>
</protein>
<comment type="subcellular location">
    <subcellularLocation>
        <location evidence="1">Cell envelope</location>
    </subcellularLocation>
</comment>
<dbReference type="InterPro" id="IPR002491">
    <property type="entry name" value="ABC_transptr_periplasmic_BD"/>
</dbReference>
<keyword evidence="9" id="KW-1185">Reference proteome</keyword>
<feature type="domain" description="Fe/B12 periplasmic-binding" evidence="7">
    <location>
        <begin position="80"/>
        <end position="332"/>
    </location>
</feature>
<evidence type="ECO:0000256" key="5">
    <source>
        <dbReference type="SAM" id="MobiDB-lite"/>
    </source>
</evidence>
<keyword evidence="4 6" id="KW-0732">Signal</keyword>
<evidence type="ECO:0000313" key="9">
    <source>
        <dbReference type="Proteomes" id="UP000553776"/>
    </source>
</evidence>
<dbReference type="InterPro" id="IPR051313">
    <property type="entry name" value="Bact_iron-sidero_bind"/>
</dbReference>
<feature type="signal peptide" evidence="6">
    <location>
        <begin position="1"/>
        <end position="22"/>
    </location>
</feature>
<dbReference type="GO" id="GO:0030288">
    <property type="term" value="C:outer membrane-bounded periplasmic space"/>
    <property type="evidence" value="ECO:0007669"/>
    <property type="project" value="TreeGrafter"/>
</dbReference>
<name>A0A841U3K3_9BACL</name>